<name>A0ABS5YA06_9GAMM</name>
<evidence type="ECO:0000256" key="1">
    <source>
        <dbReference type="SAM" id="Phobius"/>
    </source>
</evidence>
<accession>A0ABS5YA06</accession>
<evidence type="ECO:0000313" key="2">
    <source>
        <dbReference type="EMBL" id="MBT9431385.1"/>
    </source>
</evidence>
<dbReference type="EMBL" id="JAFJYC010000001">
    <property type="protein sequence ID" value="MBT9431385.1"/>
    <property type="molecule type" value="Genomic_DNA"/>
</dbReference>
<protein>
    <submittedName>
        <fullName evidence="2">Uncharacterized protein</fullName>
    </submittedName>
</protein>
<keyword evidence="1" id="KW-0472">Membrane</keyword>
<reference evidence="2 3" key="1">
    <citation type="journal article" date="2021" name="Genome Biol. Evol.">
        <title>The evolution of interdependence in a four-way mealybug symbiosis.</title>
        <authorList>
            <person name="Garber A.I."/>
            <person name="Kupper M."/>
            <person name="Laetsch D.R."/>
            <person name="Weldon S.R."/>
            <person name="Ladinsky M.S."/>
            <person name="Bjorkman P.J."/>
            <person name="McCutcheon J.P."/>
        </authorList>
    </citation>
    <scope>NUCLEOTIDE SEQUENCE [LARGE SCALE GENOMIC DNA]</scope>
    <source>
        <strain evidence="2">SOD</strain>
    </source>
</reference>
<dbReference type="Proteomes" id="UP000811282">
    <property type="component" value="Unassembled WGS sequence"/>
</dbReference>
<sequence length="153" mass="17268">MAVAQETETAMVRATTEATETAIVRLRSRRRRIAWQCMLFIWLWMNAQLALASHDCNLKPISLPPSIQHSEGMIHSVIPQPGHTLTSEPICDKHCVPDSVQQDNQHAPLIALPNSARLSLIDRHEPPQLHTVAWLMPPIAGPPAEEKFCRYRE</sequence>
<keyword evidence="1" id="KW-0812">Transmembrane</keyword>
<proteinExistence type="predicted"/>
<gene>
    <name evidence="2" type="ORF">JZM24_03050</name>
</gene>
<keyword evidence="1" id="KW-1133">Transmembrane helix</keyword>
<comment type="caution">
    <text evidence="2">The sequence shown here is derived from an EMBL/GenBank/DDBJ whole genome shotgun (WGS) entry which is preliminary data.</text>
</comment>
<evidence type="ECO:0000313" key="3">
    <source>
        <dbReference type="Proteomes" id="UP000811282"/>
    </source>
</evidence>
<dbReference type="RefSeq" id="WP_215668520.1">
    <property type="nucleotide sequence ID" value="NZ_JAFJYC010000001.1"/>
</dbReference>
<organism evidence="2 3">
    <name type="scientific">Candidatus Sodalis endolongispinus</name>
    <dbReference type="NCBI Taxonomy" id="2812662"/>
    <lineage>
        <taxon>Bacteria</taxon>
        <taxon>Pseudomonadati</taxon>
        <taxon>Pseudomonadota</taxon>
        <taxon>Gammaproteobacteria</taxon>
        <taxon>Enterobacterales</taxon>
        <taxon>Bruguierivoracaceae</taxon>
        <taxon>Sodalis</taxon>
    </lineage>
</organism>
<keyword evidence="3" id="KW-1185">Reference proteome</keyword>
<feature type="transmembrane region" description="Helical" evidence="1">
    <location>
        <begin position="33"/>
        <end position="51"/>
    </location>
</feature>